<dbReference type="AlphaFoldDB" id="A0A8J6NWN1"/>
<comment type="caution">
    <text evidence="1">The sequence shown here is derived from an EMBL/GenBank/DDBJ whole genome shotgun (WGS) entry which is preliminary data.</text>
</comment>
<sequence length="58" mass="6759">MSSYQKEQIEALLLVQRHLAMLSASKRQCLESQISDYLLFREEVDAFLNAHFSFDVHA</sequence>
<reference evidence="1 2" key="1">
    <citation type="submission" date="2020-08" db="EMBL/GenBank/DDBJ databases">
        <title>Bridging the membrane lipid divide: bacteria of the FCB group superphylum have the potential to synthesize archaeal ether lipids.</title>
        <authorList>
            <person name="Villanueva L."/>
            <person name="Von Meijenfeldt F.A.B."/>
            <person name="Westbye A.B."/>
            <person name="Yadav S."/>
            <person name="Hopmans E.C."/>
            <person name="Dutilh B.E."/>
            <person name="Sinninghe Damste J.S."/>
        </authorList>
    </citation>
    <scope>NUCLEOTIDE SEQUENCE [LARGE SCALE GENOMIC DNA]</scope>
    <source>
        <strain evidence="1">NIOZ-UU30</strain>
    </source>
</reference>
<dbReference type="EMBL" id="JACNJH010000130">
    <property type="protein sequence ID" value="MBC8361353.1"/>
    <property type="molecule type" value="Genomic_DNA"/>
</dbReference>
<dbReference type="Proteomes" id="UP000603434">
    <property type="component" value="Unassembled WGS sequence"/>
</dbReference>
<organism evidence="1 2">
    <name type="scientific">Candidatus Desulfatibia profunda</name>
    <dbReference type="NCBI Taxonomy" id="2841695"/>
    <lineage>
        <taxon>Bacteria</taxon>
        <taxon>Pseudomonadati</taxon>
        <taxon>Thermodesulfobacteriota</taxon>
        <taxon>Desulfobacteria</taxon>
        <taxon>Desulfobacterales</taxon>
        <taxon>Desulfobacterales incertae sedis</taxon>
        <taxon>Candidatus Desulfatibia</taxon>
    </lineage>
</organism>
<accession>A0A8J6NWN1</accession>
<proteinExistence type="predicted"/>
<gene>
    <name evidence="1" type="ORF">H8E23_08150</name>
</gene>
<evidence type="ECO:0000313" key="2">
    <source>
        <dbReference type="Proteomes" id="UP000603434"/>
    </source>
</evidence>
<evidence type="ECO:0000313" key="1">
    <source>
        <dbReference type="EMBL" id="MBC8361353.1"/>
    </source>
</evidence>
<protein>
    <submittedName>
        <fullName evidence="1">Uncharacterized protein</fullName>
    </submittedName>
</protein>
<name>A0A8J6NWN1_9BACT</name>